<dbReference type="Proteomes" id="UP000501452">
    <property type="component" value="Chromosome"/>
</dbReference>
<dbReference type="GO" id="GO:0016787">
    <property type="term" value="F:hydrolase activity"/>
    <property type="evidence" value="ECO:0007669"/>
    <property type="project" value="UniProtKB-KW"/>
</dbReference>
<dbReference type="Pfam" id="PF00293">
    <property type="entry name" value="NUDIX"/>
    <property type="match status" value="1"/>
</dbReference>
<dbReference type="RefSeq" id="WP_166173488.1">
    <property type="nucleotide sequence ID" value="NZ_CP045119.1"/>
</dbReference>
<dbReference type="Gene3D" id="3.90.79.10">
    <property type="entry name" value="Nucleoside Triphosphate Pyrophosphohydrolase"/>
    <property type="match status" value="1"/>
</dbReference>
<accession>A0A6G8Q5N2</accession>
<evidence type="ECO:0000313" key="5">
    <source>
        <dbReference type="Proteomes" id="UP000501452"/>
    </source>
</evidence>
<evidence type="ECO:0000259" key="3">
    <source>
        <dbReference type="PROSITE" id="PS51462"/>
    </source>
</evidence>
<dbReference type="InterPro" id="IPR000086">
    <property type="entry name" value="NUDIX_hydrolase_dom"/>
</dbReference>
<protein>
    <submittedName>
        <fullName evidence="4">NUDIX domain-containing protein</fullName>
    </submittedName>
</protein>
<keyword evidence="5" id="KW-1185">Reference proteome</keyword>
<dbReference type="PANTHER" id="PTHR43046">
    <property type="entry name" value="GDP-MANNOSE MANNOSYL HYDROLASE"/>
    <property type="match status" value="1"/>
</dbReference>
<reference evidence="4 5" key="1">
    <citation type="submission" date="2019-10" db="EMBL/GenBank/DDBJ databases">
        <title>Rubrobacter sp nov SCSIO 52090 isolated from a deep-sea sediment in the South China Sea.</title>
        <authorList>
            <person name="Chen R.W."/>
        </authorList>
    </citation>
    <scope>NUCLEOTIDE SEQUENCE [LARGE SCALE GENOMIC DNA]</scope>
    <source>
        <strain evidence="4 5">SCSIO 52909</strain>
    </source>
</reference>
<dbReference type="EMBL" id="CP045119">
    <property type="protein sequence ID" value="QIN81776.1"/>
    <property type="molecule type" value="Genomic_DNA"/>
</dbReference>
<sequence length="161" mass="18267">MPDASKAEFFYGDPNAPRPNRPIGVGVLALIERGGELLMERRSDCGRWGFVGGAIEAEESLEDGLRRETLEETGLVVVEEELFAVFPGPSRVVRYPDGNVVRLMTFVYRAEVEDFGTLRRSEESQELRFFRRKELSGLDVIETSKPILEAYLDPPRELFLK</sequence>
<dbReference type="InterPro" id="IPR015797">
    <property type="entry name" value="NUDIX_hydrolase-like_dom_sf"/>
</dbReference>
<dbReference type="PANTHER" id="PTHR43046:SF2">
    <property type="entry name" value="8-OXO-DGTP DIPHOSPHATASE-RELATED"/>
    <property type="match status" value="1"/>
</dbReference>
<dbReference type="KEGG" id="rub:GBA63_03325"/>
<organism evidence="4 5">
    <name type="scientific">Rubrobacter tropicus</name>
    <dbReference type="NCBI Taxonomy" id="2653851"/>
    <lineage>
        <taxon>Bacteria</taxon>
        <taxon>Bacillati</taxon>
        <taxon>Actinomycetota</taxon>
        <taxon>Rubrobacteria</taxon>
        <taxon>Rubrobacterales</taxon>
        <taxon>Rubrobacteraceae</taxon>
        <taxon>Rubrobacter</taxon>
    </lineage>
</organism>
<gene>
    <name evidence="4" type="ORF">GBA63_03325</name>
</gene>
<dbReference type="InterPro" id="IPR020084">
    <property type="entry name" value="NUDIX_hydrolase_CS"/>
</dbReference>
<dbReference type="SUPFAM" id="SSF55811">
    <property type="entry name" value="Nudix"/>
    <property type="match status" value="1"/>
</dbReference>
<keyword evidence="2" id="KW-0378">Hydrolase</keyword>
<dbReference type="PROSITE" id="PS00893">
    <property type="entry name" value="NUDIX_BOX"/>
    <property type="match status" value="1"/>
</dbReference>
<dbReference type="AlphaFoldDB" id="A0A6G8Q5N2"/>
<proteinExistence type="predicted"/>
<feature type="domain" description="Nudix hydrolase" evidence="3">
    <location>
        <begin position="20"/>
        <end position="153"/>
    </location>
</feature>
<name>A0A6G8Q5N2_9ACTN</name>
<dbReference type="PROSITE" id="PS51462">
    <property type="entry name" value="NUDIX"/>
    <property type="match status" value="1"/>
</dbReference>
<comment type="cofactor">
    <cofactor evidence="1">
        <name>Mg(2+)</name>
        <dbReference type="ChEBI" id="CHEBI:18420"/>
    </cofactor>
</comment>
<evidence type="ECO:0000313" key="4">
    <source>
        <dbReference type="EMBL" id="QIN81776.1"/>
    </source>
</evidence>
<evidence type="ECO:0000256" key="2">
    <source>
        <dbReference type="ARBA" id="ARBA00022801"/>
    </source>
</evidence>
<evidence type="ECO:0000256" key="1">
    <source>
        <dbReference type="ARBA" id="ARBA00001946"/>
    </source>
</evidence>